<dbReference type="PANTHER" id="PTHR30522:SF0">
    <property type="entry name" value="NUCLEOSIDE TRIPHOSPHATE PYROPHOSPHOHYDROLASE"/>
    <property type="match status" value="1"/>
</dbReference>
<evidence type="ECO:0000259" key="1">
    <source>
        <dbReference type="Pfam" id="PF03819"/>
    </source>
</evidence>
<dbReference type="InterPro" id="IPR011551">
    <property type="entry name" value="NTP_PyrPHydrolase_MazG"/>
</dbReference>
<feature type="non-terminal residue" evidence="2">
    <location>
        <position position="1"/>
    </location>
</feature>
<evidence type="ECO:0000313" key="2">
    <source>
        <dbReference type="EMBL" id="GAH75770.1"/>
    </source>
</evidence>
<dbReference type="EMBL" id="BARU01027662">
    <property type="protein sequence ID" value="GAH75770.1"/>
    <property type="molecule type" value="Genomic_DNA"/>
</dbReference>
<protein>
    <recommendedName>
        <fullName evidence="1">NTP pyrophosphohydrolase MazG-like domain-containing protein</fullName>
    </recommendedName>
</protein>
<dbReference type="GO" id="GO:0046076">
    <property type="term" value="P:dTTP catabolic process"/>
    <property type="evidence" value="ECO:0007669"/>
    <property type="project" value="TreeGrafter"/>
</dbReference>
<sequence>CYEVLEALDEGDSERLYTELGDLLMQVVLHSQIATEVGEFELGDVISSINTKLIHRHPHIFGAKKVKDAEEVALNWEELKQEEREADTSMLESVPGQMPALAYSQEIQRRVARVGFDWEDIEGVIDKLAEEVGELKQAEDQERKEAEFGDLLFTLANIARRLGIDLEAALRQASRRFYRRFSHMEKACRERGVNLGELSFNEQNALWEEAKKVEE</sequence>
<gene>
    <name evidence="2" type="ORF">S03H2_44260</name>
</gene>
<dbReference type="NCBIfam" id="NF007113">
    <property type="entry name" value="PRK09562.1"/>
    <property type="match status" value="1"/>
</dbReference>
<accession>X1J2M2</accession>
<dbReference type="InterPro" id="IPR048015">
    <property type="entry name" value="NTP-PPase_MazG-like_N"/>
</dbReference>
<dbReference type="InterPro" id="IPR048011">
    <property type="entry name" value="NTP-PPase_MazG-like_C"/>
</dbReference>
<dbReference type="GO" id="GO:0046081">
    <property type="term" value="P:dUTP catabolic process"/>
    <property type="evidence" value="ECO:0007669"/>
    <property type="project" value="TreeGrafter"/>
</dbReference>
<comment type="caution">
    <text evidence="2">The sequence shown here is derived from an EMBL/GenBank/DDBJ whole genome shotgun (WGS) entry which is preliminary data.</text>
</comment>
<proteinExistence type="predicted"/>
<feature type="domain" description="NTP pyrophosphohydrolase MazG-like" evidence="1">
    <location>
        <begin position="124"/>
        <end position="183"/>
    </location>
</feature>
<name>X1J2M2_9ZZZZ</name>
<dbReference type="AlphaFoldDB" id="X1J2M2"/>
<dbReference type="InterPro" id="IPR004518">
    <property type="entry name" value="MazG-like_dom"/>
</dbReference>
<dbReference type="CDD" id="cd11528">
    <property type="entry name" value="NTP-PPase_MazG_Nterm"/>
    <property type="match status" value="1"/>
</dbReference>
<reference evidence="2" key="1">
    <citation type="journal article" date="2014" name="Front. Microbiol.">
        <title>High frequency of phylogenetically diverse reductive dehalogenase-homologous genes in deep subseafloor sedimentary metagenomes.</title>
        <authorList>
            <person name="Kawai M."/>
            <person name="Futagami T."/>
            <person name="Toyoda A."/>
            <person name="Takaki Y."/>
            <person name="Nishi S."/>
            <person name="Hori S."/>
            <person name="Arai W."/>
            <person name="Tsubouchi T."/>
            <person name="Morono Y."/>
            <person name="Uchiyama I."/>
            <person name="Ito T."/>
            <person name="Fujiyama A."/>
            <person name="Inagaki F."/>
            <person name="Takami H."/>
        </authorList>
    </citation>
    <scope>NUCLEOTIDE SEQUENCE</scope>
    <source>
        <strain evidence="2">Expedition CK06-06</strain>
    </source>
</reference>
<dbReference type="CDD" id="cd11529">
    <property type="entry name" value="NTP-PPase_MazG_Cterm"/>
    <property type="match status" value="1"/>
</dbReference>
<dbReference type="Gene3D" id="1.10.287.1080">
    <property type="entry name" value="MazG-like"/>
    <property type="match status" value="2"/>
</dbReference>
<dbReference type="Pfam" id="PF03819">
    <property type="entry name" value="MazG"/>
    <property type="match status" value="2"/>
</dbReference>
<organism evidence="2">
    <name type="scientific">marine sediment metagenome</name>
    <dbReference type="NCBI Taxonomy" id="412755"/>
    <lineage>
        <taxon>unclassified sequences</taxon>
        <taxon>metagenomes</taxon>
        <taxon>ecological metagenomes</taxon>
    </lineage>
</organism>
<dbReference type="GO" id="GO:0006203">
    <property type="term" value="P:dGTP catabolic process"/>
    <property type="evidence" value="ECO:0007669"/>
    <property type="project" value="TreeGrafter"/>
</dbReference>
<dbReference type="NCBIfam" id="TIGR00444">
    <property type="entry name" value="mazG"/>
    <property type="match status" value="1"/>
</dbReference>
<dbReference type="GO" id="GO:0046047">
    <property type="term" value="P:TTP catabolic process"/>
    <property type="evidence" value="ECO:0007669"/>
    <property type="project" value="TreeGrafter"/>
</dbReference>
<dbReference type="GO" id="GO:0046061">
    <property type="term" value="P:dATP catabolic process"/>
    <property type="evidence" value="ECO:0007669"/>
    <property type="project" value="TreeGrafter"/>
</dbReference>
<dbReference type="GO" id="GO:0047429">
    <property type="term" value="F:nucleoside triphosphate diphosphatase activity"/>
    <property type="evidence" value="ECO:0007669"/>
    <property type="project" value="InterPro"/>
</dbReference>
<dbReference type="GO" id="GO:0046052">
    <property type="term" value="P:UTP catabolic process"/>
    <property type="evidence" value="ECO:0007669"/>
    <property type="project" value="TreeGrafter"/>
</dbReference>
<dbReference type="PANTHER" id="PTHR30522">
    <property type="entry name" value="NUCLEOSIDE TRIPHOSPHATE PYROPHOSPHOHYDROLASE"/>
    <property type="match status" value="1"/>
</dbReference>
<feature type="domain" description="NTP pyrophosphohydrolase MazG-like" evidence="1">
    <location>
        <begin position="1"/>
        <end position="61"/>
    </location>
</feature>
<dbReference type="SUPFAM" id="SSF101386">
    <property type="entry name" value="all-alpha NTP pyrophosphatases"/>
    <property type="match status" value="2"/>
</dbReference>